<proteinExistence type="predicted"/>
<dbReference type="Pfam" id="PF13360">
    <property type="entry name" value="PQQ_2"/>
    <property type="match status" value="2"/>
</dbReference>
<sequence length="712" mass="75699">MNKWTAVALALVLAGTHGAAEDTPSGLFAAARKGDAAAVRQLLAAGADPNAKTEYGVTALHYAADRGHLDVVRLLLDRKADPNAKDNFYSATPLTWATTRGHAKVAGVLIDGGATGGEGMLVSAARGGEVELVKVLLEKAKPKPETLTAALRVSTKDEVTELLKRAGAKPPAPRPIPDKLDDLTGYAGTYKNAEVGELKLTAKDGALTVEAEGRRLMTLTRDTGEKFTAEGSAATATFTRSAGKVSGFDFAAEKQSVRTFARVEPDATGTQAKKPPAGAADPAPDVKAVAHWPQFRGIGAAGVADGQFPPTNFDVPKGKNVRWKTPLSGLGHSCPVIWGDRVFLTAAVGNPKATLRPGQYGDVDSVKEDMEHEWHVLCLDKRTGKILWDTVACRGVPKVKRHLKGTHANATPATDGTRLVVNFGAEGLYCFDFDGKQLWKRDLGKLESGWFYDPDYEWGFGSSPVIRKGRCYIQCDAGKNSFLGAYALADGSEVWMVKRDEPPTWGTPTVIDGPDRAELVATGTKFARGYDPETGKELWRVGRLSEISVPTPFLFEGRIVVCSGYRPVQPIFAIKPGASGDLSPKAGETTSAGVAWSTRSGGSYLPTPVGYKGHLYVLSNSGLLACYDMKTGKRLYNERVGGSSYTASPVAADGRIYCVGETDGVRVVGAGPDFELLAVNPVGETCLASPAIADGMLFVRTERHLIALGVPR</sequence>
<dbReference type="InterPro" id="IPR002110">
    <property type="entry name" value="Ankyrin_rpt"/>
</dbReference>
<dbReference type="Proteomes" id="UP000503447">
    <property type="component" value="Chromosome"/>
</dbReference>
<organism evidence="6 7">
    <name type="scientific">Frigoriglobus tundricola</name>
    <dbReference type="NCBI Taxonomy" id="2774151"/>
    <lineage>
        <taxon>Bacteria</taxon>
        <taxon>Pseudomonadati</taxon>
        <taxon>Planctomycetota</taxon>
        <taxon>Planctomycetia</taxon>
        <taxon>Gemmatales</taxon>
        <taxon>Gemmataceae</taxon>
        <taxon>Frigoriglobus</taxon>
    </lineage>
</organism>
<dbReference type="InterPro" id="IPR021860">
    <property type="entry name" value="Peptidase_S12_Pab87-rel_C"/>
</dbReference>
<feature type="repeat" description="ANK" evidence="1">
    <location>
        <begin position="22"/>
        <end position="54"/>
    </location>
</feature>
<dbReference type="AlphaFoldDB" id="A0A6M5YN58"/>
<evidence type="ECO:0000256" key="2">
    <source>
        <dbReference type="SAM" id="MobiDB-lite"/>
    </source>
</evidence>
<dbReference type="InterPro" id="IPR036770">
    <property type="entry name" value="Ankyrin_rpt-contain_sf"/>
</dbReference>
<evidence type="ECO:0000313" key="7">
    <source>
        <dbReference type="Proteomes" id="UP000503447"/>
    </source>
</evidence>
<gene>
    <name evidence="6" type="ORF">FTUN_2323</name>
</gene>
<dbReference type="PROSITE" id="PS50088">
    <property type="entry name" value="ANK_REPEAT"/>
    <property type="match status" value="2"/>
</dbReference>
<dbReference type="SMART" id="SM00248">
    <property type="entry name" value="ANK"/>
    <property type="match status" value="3"/>
</dbReference>
<feature type="repeat" description="ANK" evidence="1">
    <location>
        <begin position="55"/>
        <end position="87"/>
    </location>
</feature>
<dbReference type="SUPFAM" id="SSF50998">
    <property type="entry name" value="Quinoprotein alcohol dehydrogenase-like"/>
    <property type="match status" value="1"/>
</dbReference>
<dbReference type="Gene3D" id="1.25.40.20">
    <property type="entry name" value="Ankyrin repeat-containing domain"/>
    <property type="match status" value="1"/>
</dbReference>
<reference evidence="7" key="1">
    <citation type="submission" date="2020-05" db="EMBL/GenBank/DDBJ databases">
        <title>Frigoriglobus tundricola gen. nov., sp. nov., a psychrotolerant cellulolytic planctomycete of the family Gemmataceae with two divergent copies of 16S rRNA gene.</title>
        <authorList>
            <person name="Kulichevskaya I.S."/>
            <person name="Ivanova A.A."/>
            <person name="Naumoff D.G."/>
            <person name="Beletsky A.V."/>
            <person name="Rijpstra W.I.C."/>
            <person name="Sinninghe Damste J.S."/>
            <person name="Mardanov A.V."/>
            <person name="Ravin N.V."/>
            <person name="Dedysh S.N."/>
        </authorList>
    </citation>
    <scope>NUCLEOTIDE SEQUENCE [LARGE SCALE GENOMIC DNA]</scope>
    <source>
        <strain evidence="7">PL17</strain>
    </source>
</reference>
<keyword evidence="1" id="KW-0040">ANK repeat</keyword>
<dbReference type="PROSITE" id="PS50297">
    <property type="entry name" value="ANK_REP_REGION"/>
    <property type="match status" value="1"/>
</dbReference>
<protein>
    <submittedName>
        <fullName evidence="6">Uncharacterized protein</fullName>
    </submittedName>
</protein>
<dbReference type="PANTHER" id="PTHR34512">
    <property type="entry name" value="CELL SURFACE PROTEIN"/>
    <property type="match status" value="1"/>
</dbReference>
<evidence type="ECO:0000259" key="4">
    <source>
        <dbReference type="Pfam" id="PF11954"/>
    </source>
</evidence>
<keyword evidence="3" id="KW-0732">Signal</keyword>
<feature type="domain" description="Pyrrolo-quinoline quinone repeat" evidence="5">
    <location>
        <begin position="375"/>
        <end position="539"/>
    </location>
</feature>
<evidence type="ECO:0000259" key="5">
    <source>
        <dbReference type="Pfam" id="PF13360"/>
    </source>
</evidence>
<dbReference type="RefSeq" id="WP_171470717.1">
    <property type="nucleotide sequence ID" value="NZ_CP053452.2"/>
</dbReference>
<dbReference type="InterPro" id="IPR015943">
    <property type="entry name" value="WD40/YVTN_repeat-like_dom_sf"/>
</dbReference>
<dbReference type="Pfam" id="PF12796">
    <property type="entry name" value="Ank_2"/>
    <property type="match status" value="1"/>
</dbReference>
<dbReference type="Pfam" id="PF11954">
    <property type="entry name" value="DUF3471"/>
    <property type="match status" value="1"/>
</dbReference>
<dbReference type="InterPro" id="IPR002372">
    <property type="entry name" value="PQQ_rpt_dom"/>
</dbReference>
<feature type="chain" id="PRO_5027045645" evidence="3">
    <location>
        <begin position="20"/>
        <end position="712"/>
    </location>
</feature>
<dbReference type="InterPro" id="IPR011047">
    <property type="entry name" value="Quinoprotein_ADH-like_sf"/>
</dbReference>
<keyword evidence="7" id="KW-1185">Reference proteome</keyword>
<name>A0A6M5YN58_9BACT</name>
<dbReference type="KEGG" id="ftj:FTUN_2323"/>
<dbReference type="PANTHER" id="PTHR34512:SF30">
    <property type="entry name" value="OUTER MEMBRANE PROTEIN ASSEMBLY FACTOR BAMB"/>
    <property type="match status" value="1"/>
</dbReference>
<feature type="domain" description="Peptidase S12 Pab87-related C-terminal" evidence="4">
    <location>
        <begin position="182"/>
        <end position="253"/>
    </location>
</feature>
<dbReference type="SUPFAM" id="SSF48403">
    <property type="entry name" value="Ankyrin repeat"/>
    <property type="match status" value="1"/>
</dbReference>
<feature type="domain" description="Pyrrolo-quinoline quinone repeat" evidence="5">
    <location>
        <begin position="595"/>
        <end position="666"/>
    </location>
</feature>
<dbReference type="EMBL" id="CP053452">
    <property type="protein sequence ID" value="QJW94800.1"/>
    <property type="molecule type" value="Genomic_DNA"/>
</dbReference>
<dbReference type="Gene3D" id="2.40.128.600">
    <property type="match status" value="1"/>
</dbReference>
<dbReference type="Gene3D" id="2.130.10.10">
    <property type="entry name" value="YVTN repeat-like/Quinoprotein amine dehydrogenase"/>
    <property type="match status" value="2"/>
</dbReference>
<accession>A0A6M5YN58</accession>
<evidence type="ECO:0000256" key="1">
    <source>
        <dbReference type="PROSITE-ProRule" id="PRU00023"/>
    </source>
</evidence>
<evidence type="ECO:0000313" key="6">
    <source>
        <dbReference type="EMBL" id="QJW94800.1"/>
    </source>
</evidence>
<feature type="region of interest" description="Disordered" evidence="2">
    <location>
        <begin position="264"/>
        <end position="284"/>
    </location>
</feature>
<feature type="compositionally biased region" description="Low complexity" evidence="2">
    <location>
        <begin position="272"/>
        <end position="284"/>
    </location>
</feature>
<feature type="signal peptide" evidence="3">
    <location>
        <begin position="1"/>
        <end position="19"/>
    </location>
</feature>
<evidence type="ECO:0000256" key="3">
    <source>
        <dbReference type="SAM" id="SignalP"/>
    </source>
</evidence>